<dbReference type="Pfam" id="PF16884">
    <property type="entry name" value="ADH_N_2"/>
    <property type="match status" value="1"/>
</dbReference>
<dbReference type="InterPro" id="IPR020843">
    <property type="entry name" value="ER"/>
</dbReference>
<dbReference type="FunCoup" id="A0A0E1RWJ2">
    <property type="interactions" value="361"/>
</dbReference>
<protein>
    <submittedName>
        <fullName evidence="3">Oxidoreductase</fullName>
    </submittedName>
</protein>
<dbReference type="InterPro" id="IPR036291">
    <property type="entry name" value="NAD(P)-bd_dom_sf"/>
</dbReference>
<dbReference type="FunFam" id="3.40.50.720:FF:000121">
    <property type="entry name" value="Prostaglandin reductase 2"/>
    <property type="match status" value="1"/>
</dbReference>
<dbReference type="PANTHER" id="PTHR43205">
    <property type="entry name" value="PROSTAGLANDIN REDUCTASE"/>
    <property type="match status" value="1"/>
</dbReference>
<reference evidence="4" key="2">
    <citation type="journal article" date="2010" name="Genome Res.">
        <title>Population genomic sequencing of Coccidioides fungi reveals recent hybridization and transposon control.</title>
        <authorList>
            <person name="Neafsey D.E."/>
            <person name="Barker B.M."/>
            <person name="Sharpton T.J."/>
            <person name="Stajich J.E."/>
            <person name="Park D.J."/>
            <person name="Whiston E."/>
            <person name="Hung C.-Y."/>
            <person name="McMahan C."/>
            <person name="White J."/>
            <person name="Sykes S."/>
            <person name="Heiman D."/>
            <person name="Young S."/>
            <person name="Zeng Q."/>
            <person name="Abouelleil A."/>
            <person name="Aftuck L."/>
            <person name="Bessette D."/>
            <person name="Brown A."/>
            <person name="FitzGerald M."/>
            <person name="Lui A."/>
            <person name="Macdonald J.P."/>
            <person name="Priest M."/>
            <person name="Orbach M.J."/>
            <person name="Galgiani J.N."/>
            <person name="Kirkland T.N."/>
            <person name="Cole G.T."/>
            <person name="Birren B.W."/>
            <person name="Henn M.R."/>
            <person name="Taylor J.W."/>
            <person name="Rounsley S.D."/>
        </authorList>
    </citation>
    <scope>GENOME REANNOTATION</scope>
    <source>
        <strain evidence="4">RS</strain>
    </source>
</reference>
<dbReference type="KEGG" id="cim:CIMG_03135"/>
<dbReference type="PANTHER" id="PTHR43205:SF7">
    <property type="entry name" value="PROSTAGLANDIN REDUCTASE 1"/>
    <property type="match status" value="1"/>
</dbReference>
<evidence type="ECO:0000259" key="2">
    <source>
        <dbReference type="SMART" id="SM00829"/>
    </source>
</evidence>
<name>A0A0E1RWJ2_COCIM</name>
<feature type="domain" description="Enoyl reductase (ER)" evidence="2">
    <location>
        <begin position="62"/>
        <end position="346"/>
    </location>
</feature>
<dbReference type="SMART" id="SM00829">
    <property type="entry name" value="PKS_ER"/>
    <property type="match status" value="1"/>
</dbReference>
<dbReference type="Gene3D" id="3.40.50.720">
    <property type="entry name" value="NAD(P)-binding Rossmann-like Domain"/>
    <property type="match status" value="1"/>
</dbReference>
<dbReference type="CDD" id="cd05288">
    <property type="entry name" value="PGDH"/>
    <property type="match status" value="1"/>
</dbReference>
<dbReference type="Gene3D" id="3.90.180.10">
    <property type="entry name" value="Medium-chain alcohol dehydrogenases, catalytic domain"/>
    <property type="match status" value="1"/>
</dbReference>
<dbReference type="GO" id="GO:0016628">
    <property type="term" value="F:oxidoreductase activity, acting on the CH-CH group of donors, NAD or NADP as acceptor"/>
    <property type="evidence" value="ECO:0007669"/>
    <property type="project" value="InterPro"/>
</dbReference>
<dbReference type="STRING" id="246410.A0A0E1RWJ2"/>
<dbReference type="SUPFAM" id="SSF51735">
    <property type="entry name" value="NAD(P)-binding Rossmann-fold domains"/>
    <property type="match status" value="1"/>
</dbReference>
<dbReference type="SUPFAM" id="SSF50129">
    <property type="entry name" value="GroES-like"/>
    <property type="match status" value="1"/>
</dbReference>
<dbReference type="InterPro" id="IPR013149">
    <property type="entry name" value="ADH-like_C"/>
</dbReference>
<dbReference type="InterPro" id="IPR011032">
    <property type="entry name" value="GroES-like_sf"/>
</dbReference>
<keyword evidence="1" id="KW-0560">Oxidoreductase</keyword>
<evidence type="ECO:0000313" key="4">
    <source>
        <dbReference type="Proteomes" id="UP000001261"/>
    </source>
</evidence>
<keyword evidence="4" id="KW-1185">Reference proteome</keyword>
<dbReference type="InterPro" id="IPR041694">
    <property type="entry name" value="ADH_N_2"/>
</dbReference>
<reference evidence="4" key="1">
    <citation type="journal article" date="2009" name="Genome Res.">
        <title>Comparative genomic analyses of the human fungal pathogens Coccidioides and their relatives.</title>
        <authorList>
            <person name="Sharpton T.J."/>
            <person name="Stajich J.E."/>
            <person name="Rounsley S.D."/>
            <person name="Gardner M.J."/>
            <person name="Wortman J.R."/>
            <person name="Jordar V.S."/>
            <person name="Maiti R."/>
            <person name="Kodira C.D."/>
            <person name="Neafsey D.E."/>
            <person name="Zeng Q."/>
            <person name="Hung C.-Y."/>
            <person name="McMahan C."/>
            <person name="Muszewska A."/>
            <person name="Grynberg M."/>
            <person name="Mandel M.A."/>
            <person name="Kellner E.M."/>
            <person name="Barker B.M."/>
            <person name="Galgiani J.N."/>
            <person name="Orbach M.J."/>
            <person name="Kirkland T.N."/>
            <person name="Cole G.T."/>
            <person name="Henn M.R."/>
            <person name="Birren B.W."/>
            <person name="Taylor J.W."/>
        </authorList>
    </citation>
    <scope>NUCLEOTIDE SEQUENCE [LARGE SCALE GENOMIC DNA]</scope>
    <source>
        <strain evidence="4">RS</strain>
    </source>
</reference>
<dbReference type="Pfam" id="PF00107">
    <property type="entry name" value="ADH_zinc_N"/>
    <property type="match status" value="1"/>
</dbReference>
<dbReference type="InParanoid" id="A0A0E1RWJ2"/>
<sequence length="348" mass="38346">MATENKALFYQKVPTEFPVPGEHLTIEKVPFDPEAPAPDGGLTLQALYTSFDPYMRGGMRPAQVKSYRPAYEIGKPLPSISIVKVLKSNNDRFKPGDIAIGFMPIQQYIAAPAETVQALRLLDNPLGLDDLRYFLGALGMPGLTAYSSLMEIGKPKKGETIFISSAAGAVGQVVGQIAKHEGLRVVGSVGSDEKLNYIINDLGFDAGFNYKKEKPRDALKRLIPEGIDIYYENVGGEHLDAAIESMNDFGRIVTCGMISQYNVKPEDRYPIKNLFMVVTKRITMRGFIVSDPGMGDKWAKEHRERVSQWIKDGTFKPMIHETVGIDNAAEGLVGLFQGKNFGKAVLKL</sequence>
<dbReference type="Proteomes" id="UP000001261">
    <property type="component" value="Unassembled WGS sequence"/>
</dbReference>
<dbReference type="OrthoDB" id="809632at2759"/>
<dbReference type="EMBL" id="GG704916">
    <property type="protein sequence ID" value="EAS32111.1"/>
    <property type="molecule type" value="Genomic_DNA"/>
</dbReference>
<gene>
    <name evidence="3" type="ORF">CIMG_03135</name>
</gene>
<accession>A0A0E1RWJ2</accession>
<dbReference type="VEuPathDB" id="FungiDB:CIMG_03135"/>
<evidence type="ECO:0000256" key="1">
    <source>
        <dbReference type="ARBA" id="ARBA00023002"/>
    </source>
</evidence>
<dbReference type="AlphaFoldDB" id="A0A0E1RWJ2"/>
<dbReference type="RefSeq" id="XP_001243694.1">
    <property type="nucleotide sequence ID" value="XM_001243693.1"/>
</dbReference>
<evidence type="ECO:0000313" key="3">
    <source>
        <dbReference type="EMBL" id="EAS32111.1"/>
    </source>
</evidence>
<proteinExistence type="predicted"/>
<dbReference type="OMA" id="YPIKNIH"/>
<organism evidence="3 4">
    <name type="scientific">Coccidioides immitis (strain RS)</name>
    <name type="common">Valley fever fungus</name>
    <dbReference type="NCBI Taxonomy" id="246410"/>
    <lineage>
        <taxon>Eukaryota</taxon>
        <taxon>Fungi</taxon>
        <taxon>Dikarya</taxon>
        <taxon>Ascomycota</taxon>
        <taxon>Pezizomycotina</taxon>
        <taxon>Eurotiomycetes</taxon>
        <taxon>Eurotiomycetidae</taxon>
        <taxon>Onygenales</taxon>
        <taxon>Onygenaceae</taxon>
        <taxon>Coccidioides</taxon>
    </lineage>
</organism>
<dbReference type="InterPro" id="IPR045010">
    <property type="entry name" value="MDR_fam"/>
</dbReference>
<dbReference type="GeneID" id="4563681"/>